<dbReference type="Gene3D" id="2.40.50.140">
    <property type="entry name" value="Nucleic acid-binding proteins"/>
    <property type="match status" value="1"/>
</dbReference>
<evidence type="ECO:0000313" key="4">
    <source>
        <dbReference type="Proteomes" id="UP000717585"/>
    </source>
</evidence>
<dbReference type="GO" id="GO:0071038">
    <property type="term" value="P:TRAMP-dependent tRNA surveillance pathway"/>
    <property type="evidence" value="ECO:0007669"/>
    <property type="project" value="TreeGrafter"/>
</dbReference>
<dbReference type="InterPro" id="IPR026699">
    <property type="entry name" value="Exosome_RNA_bind1/RRP40/RRP4"/>
</dbReference>
<reference evidence="3" key="1">
    <citation type="submission" date="2021-05" db="EMBL/GenBank/DDBJ databases">
        <title>A free-living protist that lacks canonical eukaryotic 1 DNA replication and segregation systems.</title>
        <authorList>
            <person name="Salas-Leiva D.E."/>
            <person name="Tromer E.C."/>
            <person name="Curtis B.A."/>
            <person name="Jerlstrom-Hultqvist J."/>
            <person name="Kolisko M."/>
            <person name="Yi Z."/>
            <person name="Salas-Leiva J.S."/>
            <person name="Gallot-Lavallee L."/>
            <person name="Kops G.J.P.L."/>
            <person name="Archibald J.M."/>
            <person name="Simpson A.G.B."/>
            <person name="Roger A.J."/>
        </authorList>
    </citation>
    <scope>NUCLEOTIDE SEQUENCE</scope>
    <source>
        <strain evidence="3">BICM</strain>
    </source>
</reference>
<dbReference type="GO" id="GO:0034475">
    <property type="term" value="P:U4 snRNA 3'-end processing"/>
    <property type="evidence" value="ECO:0007669"/>
    <property type="project" value="TreeGrafter"/>
</dbReference>
<gene>
    <name evidence="3" type="ORF">J8273_8175</name>
</gene>
<keyword evidence="2" id="KW-0694">RNA-binding</keyword>
<name>A0A8J6B056_9EUKA</name>
<sequence length="244" mass="26611">MVSNFDRLLPGDTFDPNHAVRVRLGRGFAFDPERKVVVTRNTGIVRLLTRKEQDMEVGTVSLLNRTRRYVPRVNDVVVGVITDRFANLFRVDIGAQSTATMSNLASNKATKLSPLTLAIGDVVYCRVVAADGDMDAEVTMKDPTTSGEGIFGQLKGGYLFYVSRDVTDVLLSRDEEAASLVSRLKECLPPHELALGYNGAVYAIGEAKTVLLARRLLTSMQGRMPALLVDPKLVGTPSTHWGSA</sequence>
<evidence type="ECO:0000256" key="1">
    <source>
        <dbReference type="ARBA" id="ARBA00022835"/>
    </source>
</evidence>
<dbReference type="AlphaFoldDB" id="A0A8J6B056"/>
<dbReference type="GO" id="GO:0000467">
    <property type="term" value="P:exonucleolytic trimming to generate mature 3'-end of 5.8S rRNA from tricistronic rRNA transcript (SSU-rRNA, 5.8S rRNA, LSU-rRNA)"/>
    <property type="evidence" value="ECO:0007669"/>
    <property type="project" value="TreeGrafter"/>
</dbReference>
<dbReference type="GO" id="GO:0071035">
    <property type="term" value="P:nuclear polyadenylation-dependent rRNA catabolic process"/>
    <property type="evidence" value="ECO:0007669"/>
    <property type="project" value="TreeGrafter"/>
</dbReference>
<dbReference type="InterPro" id="IPR012340">
    <property type="entry name" value="NA-bd_OB-fold"/>
</dbReference>
<dbReference type="GO" id="GO:0071034">
    <property type="term" value="P:CUT catabolic process"/>
    <property type="evidence" value="ECO:0007669"/>
    <property type="project" value="TreeGrafter"/>
</dbReference>
<dbReference type="OrthoDB" id="340500at2759"/>
<protein>
    <submittedName>
        <fullName evidence="3">Exosome complex component RRP40</fullName>
    </submittedName>
</protein>
<dbReference type="Gene3D" id="3.30.1370.10">
    <property type="entry name" value="K Homology domain, type 1"/>
    <property type="match status" value="1"/>
</dbReference>
<dbReference type="GO" id="GO:0000177">
    <property type="term" value="C:cytoplasmic exosome (RNase complex)"/>
    <property type="evidence" value="ECO:0007669"/>
    <property type="project" value="TreeGrafter"/>
</dbReference>
<keyword evidence="1" id="KW-0271">Exosome</keyword>
<comment type="caution">
    <text evidence="3">The sequence shown here is derived from an EMBL/GenBank/DDBJ whole genome shotgun (WGS) entry which is preliminary data.</text>
</comment>
<dbReference type="Pfam" id="PF21262">
    <property type="entry name" value="RRP40_S1"/>
    <property type="match status" value="1"/>
</dbReference>
<evidence type="ECO:0000256" key="2">
    <source>
        <dbReference type="ARBA" id="ARBA00022884"/>
    </source>
</evidence>
<dbReference type="EMBL" id="JAHDYR010000066">
    <property type="protein sequence ID" value="KAG9390137.1"/>
    <property type="molecule type" value="Genomic_DNA"/>
</dbReference>
<evidence type="ECO:0000313" key="3">
    <source>
        <dbReference type="EMBL" id="KAG9390137.1"/>
    </source>
</evidence>
<dbReference type="GO" id="GO:0003723">
    <property type="term" value="F:RNA binding"/>
    <property type="evidence" value="ECO:0007669"/>
    <property type="project" value="UniProtKB-KW"/>
</dbReference>
<organism evidence="3 4">
    <name type="scientific">Carpediemonas membranifera</name>
    <dbReference type="NCBI Taxonomy" id="201153"/>
    <lineage>
        <taxon>Eukaryota</taxon>
        <taxon>Metamonada</taxon>
        <taxon>Carpediemonas-like organisms</taxon>
        <taxon>Carpediemonas</taxon>
    </lineage>
</organism>
<dbReference type="InterPro" id="IPR036612">
    <property type="entry name" value="KH_dom_type_1_sf"/>
</dbReference>
<dbReference type="PANTHER" id="PTHR21321">
    <property type="entry name" value="PNAS-3 RELATED"/>
    <property type="match status" value="1"/>
</dbReference>
<dbReference type="PANTHER" id="PTHR21321:SF1">
    <property type="entry name" value="EXOSOME COMPLEX COMPONENT RRP40"/>
    <property type="match status" value="1"/>
</dbReference>
<proteinExistence type="predicted"/>
<dbReference type="GO" id="GO:0071051">
    <property type="term" value="P:poly(A)-dependent snoRNA 3'-end processing"/>
    <property type="evidence" value="ECO:0007669"/>
    <property type="project" value="TreeGrafter"/>
</dbReference>
<dbReference type="Proteomes" id="UP000717585">
    <property type="component" value="Unassembled WGS sequence"/>
</dbReference>
<accession>A0A8J6B056</accession>
<dbReference type="SUPFAM" id="SSF50249">
    <property type="entry name" value="Nucleic acid-binding proteins"/>
    <property type="match status" value="1"/>
</dbReference>
<dbReference type="GO" id="GO:0000176">
    <property type="term" value="C:nuclear exosome (RNase complex)"/>
    <property type="evidence" value="ECO:0007669"/>
    <property type="project" value="TreeGrafter"/>
</dbReference>
<keyword evidence="4" id="KW-1185">Reference proteome</keyword>